<dbReference type="PROSITE" id="PS51257">
    <property type="entry name" value="PROKAR_LIPOPROTEIN"/>
    <property type="match status" value="1"/>
</dbReference>
<protein>
    <submittedName>
        <fullName evidence="3">Uncharacterized protein</fullName>
    </submittedName>
</protein>
<evidence type="ECO:0000313" key="4">
    <source>
        <dbReference type="Proteomes" id="UP000822688"/>
    </source>
</evidence>
<dbReference type="AlphaFoldDB" id="A0A8T0IIB8"/>
<evidence type="ECO:0000256" key="2">
    <source>
        <dbReference type="SAM" id="SignalP"/>
    </source>
</evidence>
<feature type="signal peptide" evidence="2">
    <location>
        <begin position="1"/>
        <end position="24"/>
    </location>
</feature>
<accession>A0A8T0IIB8</accession>
<keyword evidence="2" id="KW-0732">Signal</keyword>
<keyword evidence="4" id="KW-1185">Reference proteome</keyword>
<organism evidence="3 4">
    <name type="scientific">Ceratodon purpureus</name>
    <name type="common">Fire moss</name>
    <name type="synonym">Dicranum purpureum</name>
    <dbReference type="NCBI Taxonomy" id="3225"/>
    <lineage>
        <taxon>Eukaryota</taxon>
        <taxon>Viridiplantae</taxon>
        <taxon>Streptophyta</taxon>
        <taxon>Embryophyta</taxon>
        <taxon>Bryophyta</taxon>
        <taxon>Bryophytina</taxon>
        <taxon>Bryopsida</taxon>
        <taxon>Dicranidae</taxon>
        <taxon>Pseudoditrichales</taxon>
        <taxon>Ditrichaceae</taxon>
        <taxon>Ceratodon</taxon>
    </lineage>
</organism>
<dbReference type="PANTHER" id="PTHR33210">
    <property type="entry name" value="PROTODERMAL FACTOR 1"/>
    <property type="match status" value="1"/>
</dbReference>
<reference evidence="3" key="1">
    <citation type="submission" date="2020-06" db="EMBL/GenBank/DDBJ databases">
        <title>WGS assembly of Ceratodon purpureus strain R40.</title>
        <authorList>
            <person name="Carey S.B."/>
            <person name="Jenkins J."/>
            <person name="Shu S."/>
            <person name="Lovell J.T."/>
            <person name="Sreedasyam A."/>
            <person name="Maumus F."/>
            <person name="Tiley G.P."/>
            <person name="Fernandez-Pozo N."/>
            <person name="Barry K."/>
            <person name="Chen C."/>
            <person name="Wang M."/>
            <person name="Lipzen A."/>
            <person name="Daum C."/>
            <person name="Saski C.A."/>
            <person name="Payton A.C."/>
            <person name="Mcbreen J.C."/>
            <person name="Conrad R.E."/>
            <person name="Kollar L.M."/>
            <person name="Olsson S."/>
            <person name="Huttunen S."/>
            <person name="Landis J.B."/>
            <person name="Wickett N.J."/>
            <person name="Johnson M.G."/>
            <person name="Rensing S.A."/>
            <person name="Grimwood J."/>
            <person name="Schmutz J."/>
            <person name="Mcdaniel S.F."/>
        </authorList>
    </citation>
    <scope>NUCLEOTIDE SEQUENCE</scope>
    <source>
        <strain evidence="3">R40</strain>
    </source>
</reference>
<evidence type="ECO:0000313" key="3">
    <source>
        <dbReference type="EMBL" id="KAG0583052.1"/>
    </source>
</evidence>
<comment type="caution">
    <text evidence="3">The sequence shown here is derived from an EMBL/GenBank/DDBJ whole genome shotgun (WGS) entry which is preliminary data.</text>
</comment>
<sequence length="236" mass="24739">MARANGALTFFTLALACLVATAAARESPFGEEKTYAPPYGSGSSPVTPVTPVPDVPYSPPYSPTPSGDSPVVPTPVVPTTPDVPYSPTPYTPTPYTPTDPAPTTPAPTTPGSCSWWSSNTSNFPDIISIFTTLLDVFQTISGGSGGSGGAGSIISSIFGNQMTVYQGLTNTRTDGYGALARQGSAAILNAYSRPREYPYSPFQVKLQFKNALGNQQSAFQMARVFENANNALGVRH</sequence>
<name>A0A8T0IIB8_CERPU</name>
<evidence type="ECO:0000256" key="1">
    <source>
        <dbReference type="SAM" id="MobiDB-lite"/>
    </source>
</evidence>
<feature type="compositionally biased region" description="Pro residues" evidence="1">
    <location>
        <begin position="48"/>
        <end position="63"/>
    </location>
</feature>
<dbReference type="Proteomes" id="UP000822688">
    <property type="component" value="Chromosome 3"/>
</dbReference>
<dbReference type="InterPro" id="IPR039923">
    <property type="entry name" value="Protodermal_1"/>
</dbReference>
<gene>
    <name evidence="3" type="ORF">KC19_3G105300</name>
</gene>
<feature type="compositionally biased region" description="Pro residues" evidence="1">
    <location>
        <begin position="84"/>
        <end position="108"/>
    </location>
</feature>
<dbReference type="EMBL" id="CM026423">
    <property type="protein sequence ID" value="KAG0583052.1"/>
    <property type="molecule type" value="Genomic_DNA"/>
</dbReference>
<feature type="chain" id="PRO_5035779237" evidence="2">
    <location>
        <begin position="25"/>
        <end position="236"/>
    </location>
</feature>
<proteinExistence type="predicted"/>
<feature type="region of interest" description="Disordered" evidence="1">
    <location>
        <begin position="27"/>
        <end position="112"/>
    </location>
</feature>
<dbReference type="PANTHER" id="PTHR33210:SF18">
    <property type="entry name" value="PROTODERMAL FACTOR 1"/>
    <property type="match status" value="1"/>
</dbReference>